<feature type="region of interest" description="Disordered" evidence="1">
    <location>
        <begin position="146"/>
        <end position="165"/>
    </location>
</feature>
<feature type="compositionally biased region" description="Basic and acidic residues" evidence="1">
    <location>
        <begin position="183"/>
        <end position="192"/>
    </location>
</feature>
<dbReference type="Proteomes" id="UP000325577">
    <property type="component" value="Linkage Group LG5"/>
</dbReference>
<gene>
    <name evidence="2" type="ORF">F0562_011777</name>
</gene>
<feature type="region of interest" description="Disordered" evidence="1">
    <location>
        <begin position="428"/>
        <end position="452"/>
    </location>
</feature>
<accession>A0A5J4ZRL3</accession>
<dbReference type="AlphaFoldDB" id="A0A5J4ZRL3"/>
<organism evidence="2 3">
    <name type="scientific">Nyssa sinensis</name>
    <dbReference type="NCBI Taxonomy" id="561372"/>
    <lineage>
        <taxon>Eukaryota</taxon>
        <taxon>Viridiplantae</taxon>
        <taxon>Streptophyta</taxon>
        <taxon>Embryophyta</taxon>
        <taxon>Tracheophyta</taxon>
        <taxon>Spermatophyta</taxon>
        <taxon>Magnoliopsida</taxon>
        <taxon>eudicotyledons</taxon>
        <taxon>Gunneridae</taxon>
        <taxon>Pentapetalae</taxon>
        <taxon>asterids</taxon>
        <taxon>Cornales</taxon>
        <taxon>Nyssaceae</taxon>
        <taxon>Nyssa</taxon>
    </lineage>
</organism>
<dbReference type="EMBL" id="CM018048">
    <property type="protein sequence ID" value="KAA8521070.1"/>
    <property type="molecule type" value="Genomic_DNA"/>
</dbReference>
<name>A0A5J4ZRL3_9ASTE</name>
<evidence type="ECO:0000256" key="1">
    <source>
        <dbReference type="SAM" id="MobiDB-lite"/>
    </source>
</evidence>
<proteinExistence type="predicted"/>
<feature type="region of interest" description="Disordered" evidence="1">
    <location>
        <begin position="183"/>
        <end position="202"/>
    </location>
</feature>
<protein>
    <submittedName>
        <fullName evidence="2">Uncharacterized protein</fullName>
    </submittedName>
</protein>
<feature type="region of interest" description="Disordered" evidence="1">
    <location>
        <begin position="478"/>
        <end position="497"/>
    </location>
</feature>
<sequence length="589" mass="66215">MSSTTCGSLSKFSRLNSLVLKPWYHSSHLAGKPTSEMTANRREDKQHLQQQLHHSSPPKSRVVSRYFNKVTDEDKFKRNRKRKNKIRAPDDGLVDPNPFIVVGSGGTLMGGDVNEEANEVSFSVAICEGDDNIIHYKSNNRGIKMNKTKKRCDPSSDHHKNSINLESSPAVVSHYFQKAKAFKGQERDEVGKKTTHSSSGESNFKSVILDVSVPNGAAALAHINERGGKRKKRRKKGNEEVEQGIQNKYCNKVQQLQVNSPYFQKLVKEKEGDEKRTESATSMSNVKSFIVSRETTREHNKAKGAVFLSDDCEGDDMKKGRMGNSYILKDSFSESEVVSPCLDNGVKVIEDDEKKTQPSFPIKGNVTTTNPASDGNCALVKMTKIEDVLSQFTYKGSSRMNMRRDDTLGKNVLKSQVLHPHFVKVAAEEKRSDVEKDKSAEPSFGVKETVPNVDENDTPFLPSFIGYLKEERGQQNETEILKFSSKRRRNDRKGHNRAHAEVRIVSRYFKTSVGKQGVLSEEKDPKRKSAKLYLKNCPTVVRVSPYFQSVSTEEENAISDSSEGRPVVVKKSLLAVQKLNEAYRKKNCR</sequence>
<feature type="compositionally biased region" description="Basic and acidic residues" evidence="1">
    <location>
        <begin position="151"/>
        <end position="160"/>
    </location>
</feature>
<evidence type="ECO:0000313" key="2">
    <source>
        <dbReference type="EMBL" id="KAA8521070.1"/>
    </source>
</evidence>
<feature type="compositionally biased region" description="Basic residues" evidence="1">
    <location>
        <begin position="484"/>
        <end position="497"/>
    </location>
</feature>
<reference evidence="2 3" key="1">
    <citation type="submission" date="2019-09" db="EMBL/GenBank/DDBJ databases">
        <title>A chromosome-level genome assembly of the Chinese tupelo Nyssa sinensis.</title>
        <authorList>
            <person name="Yang X."/>
            <person name="Kang M."/>
            <person name="Yang Y."/>
            <person name="Xiong H."/>
            <person name="Wang M."/>
            <person name="Zhang Z."/>
            <person name="Wang Z."/>
            <person name="Wu H."/>
            <person name="Ma T."/>
            <person name="Liu J."/>
            <person name="Xi Z."/>
        </authorList>
    </citation>
    <scope>NUCLEOTIDE SEQUENCE [LARGE SCALE GENOMIC DNA]</scope>
    <source>
        <strain evidence="2">J267</strain>
        <tissue evidence="2">Leaf</tissue>
    </source>
</reference>
<evidence type="ECO:0000313" key="3">
    <source>
        <dbReference type="Proteomes" id="UP000325577"/>
    </source>
</evidence>
<keyword evidence="3" id="KW-1185">Reference proteome</keyword>
<feature type="compositionally biased region" description="Basic and acidic residues" evidence="1">
    <location>
        <begin position="428"/>
        <end position="440"/>
    </location>
</feature>